<evidence type="ECO:0000256" key="2">
    <source>
        <dbReference type="ARBA" id="ARBA00022737"/>
    </source>
</evidence>
<dbReference type="PANTHER" id="PTHR19848">
    <property type="entry name" value="WD40 REPEAT PROTEIN"/>
    <property type="match status" value="1"/>
</dbReference>
<dbReference type="SUPFAM" id="SSF50978">
    <property type="entry name" value="WD40 repeat-like"/>
    <property type="match status" value="1"/>
</dbReference>
<dbReference type="SMART" id="SM00320">
    <property type="entry name" value="WD40"/>
    <property type="match status" value="6"/>
</dbReference>
<evidence type="ECO:0000313" key="7">
    <source>
        <dbReference type="Proteomes" id="UP000183567"/>
    </source>
</evidence>
<dbReference type="EMBL" id="LVVM01006416">
    <property type="protein sequence ID" value="OJA08154.1"/>
    <property type="molecule type" value="Genomic_DNA"/>
</dbReference>
<dbReference type="OrthoDB" id="10260946at2759"/>
<dbReference type="Pfam" id="PF13489">
    <property type="entry name" value="Methyltransf_23"/>
    <property type="match status" value="1"/>
</dbReference>
<keyword evidence="2" id="KW-0677">Repeat</keyword>
<feature type="region of interest" description="Disordered" evidence="4">
    <location>
        <begin position="352"/>
        <end position="506"/>
    </location>
</feature>
<feature type="compositionally biased region" description="Polar residues" evidence="4">
    <location>
        <begin position="395"/>
        <end position="407"/>
    </location>
</feature>
<organism evidence="6 7">
    <name type="scientific">Rhizopogon vesiculosus</name>
    <dbReference type="NCBI Taxonomy" id="180088"/>
    <lineage>
        <taxon>Eukaryota</taxon>
        <taxon>Fungi</taxon>
        <taxon>Dikarya</taxon>
        <taxon>Basidiomycota</taxon>
        <taxon>Agaricomycotina</taxon>
        <taxon>Agaricomycetes</taxon>
        <taxon>Agaricomycetidae</taxon>
        <taxon>Boletales</taxon>
        <taxon>Suillineae</taxon>
        <taxon>Rhizopogonaceae</taxon>
        <taxon>Rhizopogon</taxon>
    </lineage>
</organism>
<feature type="domain" description="Transcription factor spt8 beta-propeller" evidence="5">
    <location>
        <begin position="511"/>
        <end position="675"/>
    </location>
</feature>
<feature type="compositionally biased region" description="Polar residues" evidence="4">
    <location>
        <begin position="457"/>
        <end position="470"/>
    </location>
</feature>
<dbReference type="CDD" id="cd02440">
    <property type="entry name" value="AdoMet_MTases"/>
    <property type="match status" value="1"/>
</dbReference>
<evidence type="ECO:0000256" key="3">
    <source>
        <dbReference type="PROSITE-ProRule" id="PRU00221"/>
    </source>
</evidence>
<name>A0A1J8QFH7_9AGAM</name>
<dbReference type="AlphaFoldDB" id="A0A1J8QFH7"/>
<feature type="region of interest" description="Disordered" evidence="4">
    <location>
        <begin position="126"/>
        <end position="153"/>
    </location>
</feature>
<keyword evidence="1 3" id="KW-0853">WD repeat</keyword>
<evidence type="ECO:0000313" key="6">
    <source>
        <dbReference type="EMBL" id="OJA08154.1"/>
    </source>
</evidence>
<dbReference type="PROSITE" id="PS50082">
    <property type="entry name" value="WD_REPEATS_2"/>
    <property type="match status" value="1"/>
</dbReference>
<evidence type="ECO:0000259" key="5">
    <source>
        <dbReference type="Pfam" id="PF23798"/>
    </source>
</evidence>
<comment type="caution">
    <text evidence="6">The sequence shown here is derived from an EMBL/GenBank/DDBJ whole genome shotgun (WGS) entry which is preliminary data.</text>
</comment>
<feature type="compositionally biased region" description="Acidic residues" evidence="4">
    <location>
        <begin position="7"/>
        <end position="16"/>
    </location>
</feature>
<proteinExistence type="predicted"/>
<feature type="compositionally biased region" description="Acidic residues" evidence="4">
    <location>
        <begin position="23"/>
        <end position="35"/>
    </location>
</feature>
<protein>
    <recommendedName>
        <fullName evidence="5">Transcription factor spt8 beta-propeller domain-containing protein</fullName>
    </recommendedName>
</protein>
<dbReference type="Gene3D" id="3.40.50.150">
    <property type="entry name" value="Vaccinia Virus protein VP39"/>
    <property type="match status" value="1"/>
</dbReference>
<gene>
    <name evidence="6" type="ORF">AZE42_03582</name>
</gene>
<keyword evidence="7" id="KW-1185">Reference proteome</keyword>
<reference evidence="6 7" key="1">
    <citation type="submission" date="2016-03" db="EMBL/GenBank/DDBJ databases">
        <title>Comparative genomics of the ectomycorrhizal sister species Rhizopogon vinicolor and Rhizopogon vesiculosus (Basidiomycota: Boletales) reveals a divergence of the mating type B locus.</title>
        <authorList>
            <person name="Mujic A.B."/>
            <person name="Kuo A."/>
            <person name="Tritt A."/>
            <person name="Lipzen A."/>
            <person name="Chen C."/>
            <person name="Johnson J."/>
            <person name="Sharma A."/>
            <person name="Barry K."/>
            <person name="Grigoriev I.V."/>
            <person name="Spatafora J.W."/>
        </authorList>
    </citation>
    <scope>NUCLEOTIDE SEQUENCE [LARGE SCALE GENOMIC DNA]</scope>
    <source>
        <strain evidence="6 7">AM-OR11-056</strain>
    </source>
</reference>
<feature type="compositionally biased region" description="Polar residues" evidence="4">
    <location>
        <begin position="479"/>
        <end position="491"/>
    </location>
</feature>
<dbReference type="InterPro" id="IPR057544">
    <property type="entry name" value="Beta-prop_SPT8"/>
</dbReference>
<dbReference type="Gene3D" id="2.130.10.10">
    <property type="entry name" value="YVTN repeat-like/Quinoprotein amine dehydrogenase"/>
    <property type="match status" value="2"/>
</dbReference>
<feature type="compositionally biased region" description="Acidic residues" evidence="4">
    <location>
        <begin position="431"/>
        <end position="443"/>
    </location>
</feature>
<dbReference type="SUPFAM" id="SSF53335">
    <property type="entry name" value="S-adenosyl-L-methionine-dependent methyltransferases"/>
    <property type="match status" value="1"/>
</dbReference>
<dbReference type="Proteomes" id="UP000183567">
    <property type="component" value="Unassembled WGS sequence"/>
</dbReference>
<dbReference type="PANTHER" id="PTHR19848:SF8">
    <property type="entry name" value="F-BOX AND WD REPEAT DOMAIN CONTAINING 7"/>
    <property type="match status" value="1"/>
</dbReference>
<dbReference type="Pfam" id="PF23798">
    <property type="entry name" value="Beta-prop_SPT8"/>
    <property type="match status" value="2"/>
</dbReference>
<dbReference type="InterPro" id="IPR001680">
    <property type="entry name" value="WD40_rpt"/>
</dbReference>
<feature type="compositionally biased region" description="Acidic residues" evidence="4">
    <location>
        <begin position="42"/>
        <end position="70"/>
    </location>
</feature>
<evidence type="ECO:0000256" key="1">
    <source>
        <dbReference type="ARBA" id="ARBA00022574"/>
    </source>
</evidence>
<dbReference type="InterPro" id="IPR036322">
    <property type="entry name" value="WD40_repeat_dom_sf"/>
</dbReference>
<dbReference type="InterPro" id="IPR029063">
    <property type="entry name" value="SAM-dependent_MTases_sf"/>
</dbReference>
<feature type="domain" description="Transcription factor spt8 beta-propeller" evidence="5">
    <location>
        <begin position="166"/>
        <end position="355"/>
    </location>
</feature>
<dbReference type="PROSITE" id="PS50294">
    <property type="entry name" value="WD_REPEATS_REGION"/>
    <property type="match status" value="1"/>
</dbReference>
<dbReference type="InterPro" id="IPR015943">
    <property type="entry name" value="WD40/YVTN_repeat-like_dom_sf"/>
</dbReference>
<evidence type="ECO:0000256" key="4">
    <source>
        <dbReference type="SAM" id="MobiDB-lite"/>
    </source>
</evidence>
<feature type="repeat" description="WD" evidence="3">
    <location>
        <begin position="294"/>
        <end position="335"/>
    </location>
</feature>
<feature type="region of interest" description="Disordered" evidence="4">
    <location>
        <begin position="1"/>
        <end position="76"/>
    </location>
</feature>
<dbReference type="STRING" id="180088.A0A1J8QFH7"/>
<feature type="compositionally biased region" description="Low complexity" evidence="4">
    <location>
        <begin position="352"/>
        <end position="364"/>
    </location>
</feature>
<sequence length="1080" mass="118295">MAHSDSEGEAIDDEEFETRSTDADAEEENDIDEDLLGALDNGVDEVTEADEDSPSDDSEDEDEDDDESEPPIEAHLDAAISSSSVAAVLQADKQASISPQPPTPEPPKGTLSSELVSYRLCLRPNTATPRVRQRSPSPASVRKKTLAFPSPYTEPSPRTFTVEAICAIPHPVPTHALAASFCMTHLLTGSDDGFIRDYDVFAAVNGKITLTAPQRHHCSVVEGNMKAGQIRSWWENPDFVPQAVYPPMGDSSPCPVYSLAMHSDAIWALGGTNRGHINLFTVRHEPGRLVHVLANGHRGPISALSIDHDEKGFFSAGWDGEATQWDLNTGQAVRKFTAHGAQLVAIAVRPLSSPHYSSDPASSAGSYDSYQNLLSQPTRDNGTSIGVKAEPPVTTADTQAQQSSNGSLDPLSNHKIQDTDATSDASFDPLFDGEPDADGEFDNENSAPDEFGAFPSQDPQGDGSITTNKPSLAVPDAPNVSQQQAARSPQHSVAPPKNAPPLLDASNSSTFSPDVLMIAAIDGQIMLWDKRVNTPGTGVGRLWMSEKTPPWCVSACWSTDGSHIYAGRRNGTVDVWDVRSLGRSGPYCTPRLLKSLRNPPSSGVVSCVVPFPDGRHIACASTDNIRLWNAAEAGEVDGSMKSRGGVQFKIIPGHHGGYVSQMHPGARFLVSASSNPDTIKFMSLASHSHPNLRQLGSVQEPELVPSNRIRIALFQMPPFKSRGIAANPFARINLGIHLYQHYVTFLNPIHQHSHMRLNYPVIFPLNQIAYVGEDDSQFFCQIHGRRFNALSSTYMLPADEEEVRRSELQHKMIQFLFNGKNYVGPVVDALKPKEGQERCRVLDLGTGGGFWAIDLADEFPSVEVIGVDLAPVQPREVPANCTFELCDLDQWYLPYPSEHFDVIHARFMHTGIENYSRFLHEIARMLRPGGLVILIEPDTEPIADEKTASHFSRSGQPSGMRGWFTLWESYRKCLRDKGIDVGVPAELSNLVASTGEFERIVSQEGNIPIGFWPKDPVALSIGQLAWMNYDIMLPAMKPLFLSAGMRDWEAKKLIEEAHQDLYYPLVRASSRLHIVHAVKK</sequence>
<feature type="compositionally biased region" description="Polar residues" evidence="4">
    <location>
        <begin position="365"/>
        <end position="384"/>
    </location>
</feature>
<accession>A0A1J8QFH7</accession>